<feature type="domain" description="Type II secretion system protein GspF" evidence="7">
    <location>
        <begin position="116"/>
        <end position="241"/>
    </location>
</feature>
<accession>A0A7W5Y0Q8</accession>
<evidence type="ECO:0000256" key="1">
    <source>
        <dbReference type="ARBA" id="ARBA00004651"/>
    </source>
</evidence>
<dbReference type="InterPro" id="IPR042094">
    <property type="entry name" value="T2SS_GspF_sf"/>
</dbReference>
<dbReference type="Pfam" id="PF00482">
    <property type="entry name" value="T2SSF"/>
    <property type="match status" value="1"/>
</dbReference>
<evidence type="ECO:0000313" key="9">
    <source>
        <dbReference type="Proteomes" id="UP000547528"/>
    </source>
</evidence>
<dbReference type="Gene3D" id="1.20.81.30">
    <property type="entry name" value="Type II secretion system (T2SS), domain F"/>
    <property type="match status" value="1"/>
</dbReference>
<evidence type="ECO:0000256" key="5">
    <source>
        <dbReference type="ARBA" id="ARBA00023136"/>
    </source>
</evidence>
<sequence length="288" mass="31193">MSYLYAVVAGLGLGLGLLVTLSSFTPRRPRVKTSTRTGRLRRLLDEAGHQRLPTSAPLIAVLACAVITFPIVFAVTQAVPVAICFALFASVVPWAILSWQARRRRAVLSEVWPDAVDHLRSAIRSGLALPEGLMELSRTGPEALRQPFAEFGRDWRAGMPFDAALERLKSRLADPVADRIIMALQITRELGGTDLGRLLGSLAEVLRENARTRSELQARQSWTISGARLAVAAPWIVVLLLATQPGAAESYRGAAGMAVLAGGLVVSVLCYRVMLRIGVLPKEERVLA</sequence>
<evidence type="ECO:0000256" key="4">
    <source>
        <dbReference type="ARBA" id="ARBA00022989"/>
    </source>
</evidence>
<evidence type="ECO:0000256" key="6">
    <source>
        <dbReference type="SAM" id="Phobius"/>
    </source>
</evidence>
<comment type="subcellular location">
    <subcellularLocation>
        <location evidence="1">Cell membrane</location>
        <topology evidence="1">Multi-pass membrane protein</topology>
    </subcellularLocation>
</comment>
<name>A0A7W5Y0Q8_9MICC</name>
<organism evidence="8 9">
    <name type="scientific">Garicola koreensis</name>
    <dbReference type="NCBI Taxonomy" id="1262554"/>
    <lineage>
        <taxon>Bacteria</taxon>
        <taxon>Bacillati</taxon>
        <taxon>Actinomycetota</taxon>
        <taxon>Actinomycetes</taxon>
        <taxon>Micrococcales</taxon>
        <taxon>Micrococcaceae</taxon>
        <taxon>Garicola</taxon>
    </lineage>
</organism>
<keyword evidence="4 6" id="KW-1133">Transmembrane helix</keyword>
<feature type="transmembrane region" description="Helical" evidence="6">
    <location>
        <begin position="221"/>
        <end position="242"/>
    </location>
</feature>
<keyword evidence="3 6" id="KW-0812">Transmembrane</keyword>
<feature type="transmembrane region" description="Helical" evidence="6">
    <location>
        <begin position="52"/>
        <end position="73"/>
    </location>
</feature>
<dbReference type="GO" id="GO:0005886">
    <property type="term" value="C:plasma membrane"/>
    <property type="evidence" value="ECO:0007669"/>
    <property type="project" value="UniProtKB-SubCell"/>
</dbReference>
<comment type="caution">
    <text evidence="8">The sequence shown here is derived from an EMBL/GenBank/DDBJ whole genome shotgun (WGS) entry which is preliminary data.</text>
</comment>
<dbReference type="RefSeq" id="WP_183357764.1">
    <property type="nucleotide sequence ID" value="NZ_BAABKR010000001.1"/>
</dbReference>
<protein>
    <submittedName>
        <fullName evidence="8">Tight adherence protein B</fullName>
    </submittedName>
</protein>
<feature type="transmembrane region" description="Helical" evidence="6">
    <location>
        <begin position="254"/>
        <end position="275"/>
    </location>
</feature>
<keyword evidence="2" id="KW-1003">Cell membrane</keyword>
<reference evidence="8 9" key="1">
    <citation type="submission" date="2020-08" db="EMBL/GenBank/DDBJ databases">
        <title>Sequencing the genomes of 1000 actinobacteria strains.</title>
        <authorList>
            <person name="Klenk H.-P."/>
        </authorList>
    </citation>
    <scope>NUCLEOTIDE SEQUENCE [LARGE SCALE GENOMIC DNA]</scope>
    <source>
        <strain evidence="8 9">DSM 28238</strain>
    </source>
</reference>
<feature type="transmembrane region" description="Helical" evidence="6">
    <location>
        <begin position="79"/>
        <end position="99"/>
    </location>
</feature>
<evidence type="ECO:0000256" key="2">
    <source>
        <dbReference type="ARBA" id="ARBA00022475"/>
    </source>
</evidence>
<dbReference type="PANTHER" id="PTHR35007">
    <property type="entry name" value="INTEGRAL MEMBRANE PROTEIN-RELATED"/>
    <property type="match status" value="1"/>
</dbReference>
<dbReference type="PANTHER" id="PTHR35007:SF1">
    <property type="entry name" value="PILUS ASSEMBLY PROTEIN"/>
    <property type="match status" value="1"/>
</dbReference>
<evidence type="ECO:0000259" key="7">
    <source>
        <dbReference type="Pfam" id="PF00482"/>
    </source>
</evidence>
<evidence type="ECO:0000313" key="8">
    <source>
        <dbReference type="EMBL" id="MBB3667448.1"/>
    </source>
</evidence>
<keyword evidence="9" id="KW-1185">Reference proteome</keyword>
<feature type="transmembrane region" description="Helical" evidence="6">
    <location>
        <begin position="6"/>
        <end position="24"/>
    </location>
</feature>
<gene>
    <name evidence="8" type="ORF">FHX47_001041</name>
</gene>
<dbReference type="Proteomes" id="UP000547528">
    <property type="component" value="Unassembled WGS sequence"/>
</dbReference>
<keyword evidence="5 6" id="KW-0472">Membrane</keyword>
<dbReference type="InterPro" id="IPR018076">
    <property type="entry name" value="T2SS_GspF_dom"/>
</dbReference>
<proteinExistence type="predicted"/>
<dbReference type="AlphaFoldDB" id="A0A7W5Y0Q8"/>
<dbReference type="EMBL" id="JACIBT010000001">
    <property type="protein sequence ID" value="MBB3667448.1"/>
    <property type="molecule type" value="Genomic_DNA"/>
</dbReference>
<evidence type="ECO:0000256" key="3">
    <source>
        <dbReference type="ARBA" id="ARBA00022692"/>
    </source>
</evidence>